<name>T4V7T5_PARBF</name>
<dbReference type="RefSeq" id="WP_021434544.1">
    <property type="nucleotide sequence ID" value="NZ_AVNC01000023.1"/>
</dbReference>
<keyword evidence="5" id="KW-0680">Restriction system</keyword>
<dbReference type="InterPro" id="IPR018117">
    <property type="entry name" value="C5_DNA_meth_AS"/>
</dbReference>
<dbReference type="PANTHER" id="PTHR23068:SF25">
    <property type="entry name" value="DNA (CYTOSINE-5)-METHYLTRANSFERASE DRM2"/>
    <property type="match status" value="1"/>
</dbReference>
<dbReference type="Proteomes" id="UP000015688">
    <property type="component" value="Unassembled WGS sequence"/>
</dbReference>
<reference evidence="7 8" key="1">
    <citation type="submission" date="2013-06" db="EMBL/GenBank/DDBJ databases">
        <authorList>
            <person name="Walk S."/>
            <person name="Aronoff D."/>
            <person name="Young V.Y."/>
            <person name="Marsh J."/>
            <person name="Harrison L."/>
            <person name="Daugherty S.C."/>
            <person name="Shefchek K.A."/>
            <person name="Hine E.E."/>
            <person name="Tallon L.J."/>
            <person name="Sadzewicz L.K."/>
            <person name="Rasko D.A."/>
        </authorList>
    </citation>
    <scope>NUCLEOTIDE SEQUENCE [LARGE SCALE GENOMIC DNA]</scope>
    <source>
        <strain evidence="7 8">ATCC 638</strain>
    </source>
</reference>
<dbReference type="InterPro" id="IPR050390">
    <property type="entry name" value="C5-Methyltransferase"/>
</dbReference>
<proteinExistence type="inferred from homology"/>
<evidence type="ECO:0000256" key="6">
    <source>
        <dbReference type="PROSITE-ProRule" id="PRU01016"/>
    </source>
</evidence>
<dbReference type="Pfam" id="PF00145">
    <property type="entry name" value="DNA_methylase"/>
    <property type="match status" value="1"/>
</dbReference>
<evidence type="ECO:0000313" key="7">
    <source>
        <dbReference type="EMBL" id="EQK39789.1"/>
    </source>
</evidence>
<dbReference type="GO" id="GO:0032259">
    <property type="term" value="P:methylation"/>
    <property type="evidence" value="ECO:0007669"/>
    <property type="project" value="UniProtKB-KW"/>
</dbReference>
<dbReference type="SUPFAM" id="SSF53335">
    <property type="entry name" value="S-adenosyl-L-methionine-dependent methyltransferases"/>
    <property type="match status" value="1"/>
</dbReference>
<gene>
    <name evidence="7" type="ORF">C672_3609</name>
</gene>
<dbReference type="InterPro" id="IPR001525">
    <property type="entry name" value="C5_MeTfrase"/>
</dbReference>
<dbReference type="PATRIC" id="fig|1233171.3.peg.3476"/>
<sequence length="342" mass="39006">MGITVLSLFDGISCGMVALERAGINVKEYYSSEIDKSAIGISNKNYPNIKRLGDINNINIENIKNMEKIDLLLAGSPCQGFSRQGKGLNFEDPRSKLFFKFVDILNWIKKYNNPNVKFLLENVHMKKEWEETITSYLKVKPIDINSKLLSAQNRPRLYWTNINNIQIPKDKNISLIDILDKDIKLDNPIFHQGIKFDNTTSENSINLVTNINGEIRIKQGTKLGYIVANNGDGINLSFALSKSRRGRVIHGKSSCLDTCCNIHVMHNNSIRRYTLSELEKLQTLPLGYTDGFSDRSRIKAIGNGWTIDIIAHILKNVKDNNKVITIEEQREEDDNIQFKWCI</sequence>
<organism evidence="7 8">
    <name type="scientific">Paraclostridium bifermentans ATCC 638 = DSM 14991</name>
    <dbReference type="NCBI Taxonomy" id="1233171"/>
    <lineage>
        <taxon>Bacteria</taxon>
        <taxon>Bacillati</taxon>
        <taxon>Bacillota</taxon>
        <taxon>Clostridia</taxon>
        <taxon>Peptostreptococcales</taxon>
        <taxon>Peptostreptococcaceae</taxon>
        <taxon>Paraclostridium</taxon>
    </lineage>
</organism>
<evidence type="ECO:0000256" key="4">
    <source>
        <dbReference type="ARBA" id="ARBA00022691"/>
    </source>
</evidence>
<dbReference type="EC" id="2.1.1.37" evidence="1"/>
<feature type="active site" evidence="6">
    <location>
        <position position="78"/>
    </location>
</feature>
<dbReference type="PROSITE" id="PS51679">
    <property type="entry name" value="SAM_MT_C5"/>
    <property type="match status" value="1"/>
</dbReference>
<dbReference type="Gene3D" id="3.40.50.150">
    <property type="entry name" value="Vaccinia Virus protein VP39"/>
    <property type="match status" value="1"/>
</dbReference>
<evidence type="ECO:0000313" key="8">
    <source>
        <dbReference type="Proteomes" id="UP000015688"/>
    </source>
</evidence>
<accession>T4V7T5</accession>
<protein>
    <recommendedName>
        <fullName evidence="1">DNA (cytosine-5-)-methyltransferase</fullName>
        <ecNumber evidence="1">2.1.1.37</ecNumber>
    </recommendedName>
</protein>
<dbReference type="AlphaFoldDB" id="T4V7T5"/>
<dbReference type="InterPro" id="IPR029063">
    <property type="entry name" value="SAM-dependent_MTases_sf"/>
</dbReference>
<keyword evidence="4 6" id="KW-0949">S-adenosyl-L-methionine</keyword>
<keyword evidence="3 6" id="KW-0808">Transferase</keyword>
<dbReference type="GO" id="GO:0009307">
    <property type="term" value="P:DNA restriction-modification system"/>
    <property type="evidence" value="ECO:0007669"/>
    <property type="project" value="UniProtKB-KW"/>
</dbReference>
<dbReference type="PROSITE" id="PS00094">
    <property type="entry name" value="C5_MTASE_1"/>
    <property type="match status" value="1"/>
</dbReference>
<dbReference type="GO" id="GO:0003886">
    <property type="term" value="F:DNA (cytosine-5-)-methyltransferase activity"/>
    <property type="evidence" value="ECO:0007669"/>
    <property type="project" value="UniProtKB-EC"/>
</dbReference>
<evidence type="ECO:0000256" key="2">
    <source>
        <dbReference type="ARBA" id="ARBA00022603"/>
    </source>
</evidence>
<evidence type="ECO:0000256" key="5">
    <source>
        <dbReference type="ARBA" id="ARBA00022747"/>
    </source>
</evidence>
<dbReference type="EMBL" id="AVNC01000023">
    <property type="protein sequence ID" value="EQK39789.1"/>
    <property type="molecule type" value="Genomic_DNA"/>
</dbReference>
<keyword evidence="2 6" id="KW-0489">Methyltransferase</keyword>
<dbReference type="NCBIfam" id="TIGR00675">
    <property type="entry name" value="dcm"/>
    <property type="match status" value="1"/>
</dbReference>
<comment type="similarity">
    <text evidence="6">Belongs to the class I-like SAM-binding methyltransferase superfamily. C5-methyltransferase family.</text>
</comment>
<evidence type="ECO:0000256" key="1">
    <source>
        <dbReference type="ARBA" id="ARBA00011975"/>
    </source>
</evidence>
<dbReference type="PANTHER" id="PTHR23068">
    <property type="entry name" value="DNA CYTOSINE-5- -METHYLTRANSFERASE 3-RELATED"/>
    <property type="match status" value="1"/>
</dbReference>
<comment type="caution">
    <text evidence="7">The sequence shown here is derived from an EMBL/GenBank/DDBJ whole genome shotgun (WGS) entry which is preliminary data.</text>
</comment>
<evidence type="ECO:0000256" key="3">
    <source>
        <dbReference type="ARBA" id="ARBA00022679"/>
    </source>
</evidence>